<comment type="caution">
    <text evidence="2">The sequence shown here is derived from an EMBL/GenBank/DDBJ whole genome shotgun (WGS) entry which is preliminary data.</text>
</comment>
<evidence type="ECO:0000256" key="1">
    <source>
        <dbReference type="SAM" id="MobiDB-lite"/>
    </source>
</evidence>
<name>A0AAD7RVZ8_9TELE</name>
<proteinExistence type="predicted"/>
<reference evidence="2" key="1">
    <citation type="journal article" date="2023" name="Science">
        <title>Genome structures resolve the early diversification of teleost fishes.</title>
        <authorList>
            <person name="Parey E."/>
            <person name="Louis A."/>
            <person name="Montfort J."/>
            <person name="Bouchez O."/>
            <person name="Roques C."/>
            <person name="Iampietro C."/>
            <person name="Lluch J."/>
            <person name="Castinel A."/>
            <person name="Donnadieu C."/>
            <person name="Desvignes T."/>
            <person name="Floi Bucao C."/>
            <person name="Jouanno E."/>
            <person name="Wen M."/>
            <person name="Mejri S."/>
            <person name="Dirks R."/>
            <person name="Jansen H."/>
            <person name="Henkel C."/>
            <person name="Chen W.J."/>
            <person name="Zahm M."/>
            <person name="Cabau C."/>
            <person name="Klopp C."/>
            <person name="Thompson A.W."/>
            <person name="Robinson-Rechavi M."/>
            <person name="Braasch I."/>
            <person name="Lecointre G."/>
            <person name="Bobe J."/>
            <person name="Postlethwait J.H."/>
            <person name="Berthelot C."/>
            <person name="Roest Crollius H."/>
            <person name="Guiguen Y."/>
        </authorList>
    </citation>
    <scope>NUCLEOTIDE SEQUENCE</scope>
    <source>
        <strain evidence="2">NC1722</strain>
    </source>
</reference>
<organism evidence="2 3">
    <name type="scientific">Aldrovandia affinis</name>
    <dbReference type="NCBI Taxonomy" id="143900"/>
    <lineage>
        <taxon>Eukaryota</taxon>
        <taxon>Metazoa</taxon>
        <taxon>Chordata</taxon>
        <taxon>Craniata</taxon>
        <taxon>Vertebrata</taxon>
        <taxon>Euteleostomi</taxon>
        <taxon>Actinopterygii</taxon>
        <taxon>Neopterygii</taxon>
        <taxon>Teleostei</taxon>
        <taxon>Notacanthiformes</taxon>
        <taxon>Halosauridae</taxon>
        <taxon>Aldrovandia</taxon>
    </lineage>
</organism>
<dbReference type="Proteomes" id="UP001221898">
    <property type="component" value="Unassembled WGS sequence"/>
</dbReference>
<sequence>MACQLHKRRVCVFNGHRISKMPYRAEGQADDHQLTWTQEQCCRSKRWRNRALMRSPGTLFSRGIRDVKGPKSQTLRCRTLFRGKKHQQTSCPAQVFRWNKGMIPSKGAKESRTLNRLWELWEQLAVDQGLILRRRSVPLKIFNSSPWGPVPCSLNNSLWDLVSHSLSDRGQRSGSEGHQGPAPYKR</sequence>
<dbReference type="AlphaFoldDB" id="A0AAD7RVZ8"/>
<protein>
    <submittedName>
        <fullName evidence="2">Uncharacterized protein</fullName>
    </submittedName>
</protein>
<feature type="region of interest" description="Disordered" evidence="1">
    <location>
        <begin position="167"/>
        <end position="186"/>
    </location>
</feature>
<keyword evidence="3" id="KW-1185">Reference proteome</keyword>
<evidence type="ECO:0000313" key="2">
    <source>
        <dbReference type="EMBL" id="KAJ8391374.1"/>
    </source>
</evidence>
<gene>
    <name evidence="2" type="ORF">AAFF_G00090040</name>
</gene>
<accession>A0AAD7RVZ8</accession>
<evidence type="ECO:0000313" key="3">
    <source>
        <dbReference type="Proteomes" id="UP001221898"/>
    </source>
</evidence>
<dbReference type="EMBL" id="JAINUG010000158">
    <property type="protein sequence ID" value="KAJ8391374.1"/>
    <property type="molecule type" value="Genomic_DNA"/>
</dbReference>